<evidence type="ECO:0008006" key="4">
    <source>
        <dbReference type="Google" id="ProtNLM"/>
    </source>
</evidence>
<accession>A0A251V900</accession>
<keyword evidence="1" id="KW-0812">Transmembrane</keyword>
<organism evidence="2 3">
    <name type="scientific">Helianthus annuus</name>
    <name type="common">Common sunflower</name>
    <dbReference type="NCBI Taxonomy" id="4232"/>
    <lineage>
        <taxon>Eukaryota</taxon>
        <taxon>Viridiplantae</taxon>
        <taxon>Streptophyta</taxon>
        <taxon>Embryophyta</taxon>
        <taxon>Tracheophyta</taxon>
        <taxon>Spermatophyta</taxon>
        <taxon>Magnoliopsida</taxon>
        <taxon>eudicotyledons</taxon>
        <taxon>Gunneridae</taxon>
        <taxon>Pentapetalae</taxon>
        <taxon>asterids</taxon>
        <taxon>campanulids</taxon>
        <taxon>Asterales</taxon>
        <taxon>Asteraceae</taxon>
        <taxon>Asteroideae</taxon>
        <taxon>Heliantheae alliance</taxon>
        <taxon>Heliantheae</taxon>
        <taxon>Helianthus</taxon>
    </lineage>
</organism>
<keyword evidence="1" id="KW-1133">Transmembrane helix</keyword>
<evidence type="ECO:0000313" key="3">
    <source>
        <dbReference type="Proteomes" id="UP000215914"/>
    </source>
</evidence>
<protein>
    <recommendedName>
        <fullName evidence="4">Transmembrane protein</fullName>
    </recommendedName>
</protein>
<dbReference type="EMBL" id="CM007892">
    <property type="protein sequence ID" value="OTG31924.1"/>
    <property type="molecule type" value="Genomic_DNA"/>
</dbReference>
<proteinExistence type="predicted"/>
<name>A0A251V900_HELAN</name>
<gene>
    <name evidence="2" type="ORF">HannXRQ_Chr03g0081021</name>
</gene>
<keyword evidence="1" id="KW-0472">Membrane</keyword>
<dbReference type="Proteomes" id="UP000215914">
    <property type="component" value="Chromosome 3"/>
</dbReference>
<feature type="transmembrane region" description="Helical" evidence="1">
    <location>
        <begin position="44"/>
        <end position="72"/>
    </location>
</feature>
<evidence type="ECO:0000313" key="2">
    <source>
        <dbReference type="EMBL" id="OTG31924.1"/>
    </source>
</evidence>
<dbReference type="InParanoid" id="A0A251V900"/>
<dbReference type="AlphaFoldDB" id="A0A251V900"/>
<sequence>MIFIKVNSSFKRTFVGSSSFCSFCSVFRGRIEFGHSVCCLLGLGFVGCLFFSCLRFWVCIGSVMLFVAGTIVGG</sequence>
<reference evidence="3" key="1">
    <citation type="journal article" date="2017" name="Nature">
        <title>The sunflower genome provides insights into oil metabolism, flowering and Asterid evolution.</title>
        <authorList>
            <person name="Badouin H."/>
            <person name="Gouzy J."/>
            <person name="Grassa C.J."/>
            <person name="Murat F."/>
            <person name="Staton S.E."/>
            <person name="Cottret L."/>
            <person name="Lelandais-Briere C."/>
            <person name="Owens G.L."/>
            <person name="Carrere S."/>
            <person name="Mayjonade B."/>
            <person name="Legrand L."/>
            <person name="Gill N."/>
            <person name="Kane N.C."/>
            <person name="Bowers J.E."/>
            <person name="Hubner S."/>
            <person name="Bellec A."/>
            <person name="Berard A."/>
            <person name="Berges H."/>
            <person name="Blanchet N."/>
            <person name="Boniface M.C."/>
            <person name="Brunel D."/>
            <person name="Catrice O."/>
            <person name="Chaidir N."/>
            <person name="Claudel C."/>
            <person name="Donnadieu C."/>
            <person name="Faraut T."/>
            <person name="Fievet G."/>
            <person name="Helmstetter N."/>
            <person name="King M."/>
            <person name="Knapp S.J."/>
            <person name="Lai Z."/>
            <person name="Le Paslier M.C."/>
            <person name="Lippi Y."/>
            <person name="Lorenzon L."/>
            <person name="Mandel J.R."/>
            <person name="Marage G."/>
            <person name="Marchand G."/>
            <person name="Marquand E."/>
            <person name="Bret-Mestries E."/>
            <person name="Morien E."/>
            <person name="Nambeesan S."/>
            <person name="Nguyen T."/>
            <person name="Pegot-Espagnet P."/>
            <person name="Pouilly N."/>
            <person name="Raftis F."/>
            <person name="Sallet E."/>
            <person name="Schiex T."/>
            <person name="Thomas J."/>
            <person name="Vandecasteele C."/>
            <person name="Vares D."/>
            <person name="Vear F."/>
            <person name="Vautrin S."/>
            <person name="Crespi M."/>
            <person name="Mangin B."/>
            <person name="Burke J.M."/>
            <person name="Salse J."/>
            <person name="Munos S."/>
            <person name="Vincourt P."/>
            <person name="Rieseberg L.H."/>
            <person name="Langlade N.B."/>
        </authorList>
    </citation>
    <scope>NUCLEOTIDE SEQUENCE [LARGE SCALE GENOMIC DNA]</scope>
    <source>
        <strain evidence="3">cv. SF193</strain>
    </source>
</reference>
<evidence type="ECO:0000256" key="1">
    <source>
        <dbReference type="SAM" id="Phobius"/>
    </source>
</evidence>
<keyword evidence="3" id="KW-1185">Reference proteome</keyword>